<evidence type="ECO:0008006" key="5">
    <source>
        <dbReference type="Google" id="ProtNLM"/>
    </source>
</evidence>
<accession>A0ABQ6N7H7</accession>
<evidence type="ECO:0000313" key="3">
    <source>
        <dbReference type="EMBL" id="GMI41669.1"/>
    </source>
</evidence>
<gene>
    <name evidence="3" type="ORF">TeGR_g1726</name>
</gene>
<feature type="region of interest" description="Disordered" evidence="2">
    <location>
        <begin position="1"/>
        <end position="46"/>
    </location>
</feature>
<comment type="caution">
    <text evidence="3">The sequence shown here is derived from an EMBL/GenBank/DDBJ whole genome shotgun (WGS) entry which is preliminary data.</text>
</comment>
<evidence type="ECO:0000313" key="4">
    <source>
        <dbReference type="Proteomes" id="UP001165060"/>
    </source>
</evidence>
<dbReference type="Proteomes" id="UP001165060">
    <property type="component" value="Unassembled WGS sequence"/>
</dbReference>
<name>A0ABQ6N7H7_9STRA</name>
<sequence>MSELHPPPPDPPPSNYVPHPAAAPPSAPPPAPPSSSQNAHLDWVSGRVASLREEMMGMNSVMSSRIGSSDPPVQHTNLPFPSATPASAPKPTGFDLWDLESNGSDGENRPPAHPPSVEPNTLRKLRELQHSTIQGMTNLRVVKANVLNENAAFARLDPLQNIINNQAAKISDLEERLLEAGRVVSNVMPKQSQYVAALEKQYAELDRTLVLRDEEIAAHKRDHQSLLEATTRERLRNETLTSKNALLSGEASRLLEAKARSNTKLIDKIRGIQDKQMLGDVFEALKGNRAEANRLGKFLKRWAQLGLYRIFSRWRGGVDETKRERALLKRVASRFQNGVLHRVVDGWKAATEQGKAERMVLQRFKARMSNQLAARAYTTWAEFARDRKDARKLAKRVFNRLVHGRLYDCWERWTGVLDDDEMQRRRGRAFRVCSKILNKQLSGAFSLWHAMLVDAKRSEFVLAKFARRLHMRSAHKCLGAWVSYVDVRRRVRRLMGRLMNGRDYIVQESAFKRWHEVSVNSGVADMLRREQEMQVKISELEAKVALLSQTTEDLQLKTARKMVAMWKNKTLLNIVHAWQQFASDEKGDRVKMLRFITKLQNMTVSKCWAAWAGVLAEKKHNTAVVARFLSRMKMLGVARCLDAWKGAVVELKTERNIVRKFRQRLLNAGMAKAYMSWIGFVSERKWLRGLVLRVLKGKLGSGFRTWAGITSEMREAADEAERQERVLKKFATQLHLRSVTKCLAKWRHSVAERKWLRKLMTRCVGGSYFAMLNDAFHLWVGWCDRAVQSELSVSVEGLRELVAQQSGRIAVLEGEMVKYTKLKLDFVCHRVVSRWIELWTGFIREAMIKWKNMVATGKKQDNQRRIWKLAFMRRLRHMEHRAFQKWYVYSKAKTERLKATIANMVHTMTQMQNYWIRRGFRKWCESARKQGAVEQTAKAERKLAVSKASQALMMLERQAKASRSLFADDDE</sequence>
<keyword evidence="4" id="KW-1185">Reference proteome</keyword>
<dbReference type="EMBL" id="BRYB01002233">
    <property type="protein sequence ID" value="GMI41669.1"/>
    <property type="molecule type" value="Genomic_DNA"/>
</dbReference>
<reference evidence="3 4" key="1">
    <citation type="journal article" date="2023" name="Commun. Biol.">
        <title>Genome analysis of Parmales, the sister group of diatoms, reveals the evolutionary specialization of diatoms from phago-mixotrophs to photoautotrophs.</title>
        <authorList>
            <person name="Ban H."/>
            <person name="Sato S."/>
            <person name="Yoshikawa S."/>
            <person name="Yamada K."/>
            <person name="Nakamura Y."/>
            <person name="Ichinomiya M."/>
            <person name="Sato N."/>
            <person name="Blanc-Mathieu R."/>
            <person name="Endo H."/>
            <person name="Kuwata A."/>
            <person name="Ogata H."/>
        </authorList>
    </citation>
    <scope>NUCLEOTIDE SEQUENCE [LARGE SCALE GENOMIC DNA]</scope>
</reference>
<feature type="compositionally biased region" description="Low complexity" evidence="2">
    <location>
        <begin position="79"/>
        <end position="92"/>
    </location>
</feature>
<organism evidence="3 4">
    <name type="scientific">Tetraparma gracilis</name>
    <dbReference type="NCBI Taxonomy" id="2962635"/>
    <lineage>
        <taxon>Eukaryota</taxon>
        <taxon>Sar</taxon>
        <taxon>Stramenopiles</taxon>
        <taxon>Ochrophyta</taxon>
        <taxon>Bolidophyceae</taxon>
        <taxon>Parmales</taxon>
        <taxon>Triparmaceae</taxon>
        <taxon>Tetraparma</taxon>
    </lineage>
</organism>
<feature type="coiled-coil region" evidence="1">
    <location>
        <begin position="523"/>
        <end position="557"/>
    </location>
</feature>
<proteinExistence type="predicted"/>
<keyword evidence="1" id="KW-0175">Coiled coil</keyword>
<evidence type="ECO:0000256" key="2">
    <source>
        <dbReference type="SAM" id="MobiDB-lite"/>
    </source>
</evidence>
<protein>
    <recommendedName>
        <fullName evidence="5">Sfi1 spindle body domain-containing protein</fullName>
    </recommendedName>
</protein>
<feature type="region of interest" description="Disordered" evidence="2">
    <location>
        <begin position="62"/>
        <end position="120"/>
    </location>
</feature>
<evidence type="ECO:0000256" key="1">
    <source>
        <dbReference type="SAM" id="Coils"/>
    </source>
</evidence>
<feature type="compositionally biased region" description="Pro residues" evidence="2">
    <location>
        <begin position="1"/>
        <end position="33"/>
    </location>
</feature>